<accession>C4GAW8</accession>
<dbReference type="EMBL" id="ACIP02000002">
    <property type="protein sequence ID" value="EEP28261.1"/>
    <property type="molecule type" value="Genomic_DNA"/>
</dbReference>
<dbReference type="Pfam" id="PF17761">
    <property type="entry name" value="DUF1016_N"/>
    <property type="match status" value="1"/>
</dbReference>
<name>C4GAW8_9FIRM</name>
<sequence length="363" mass="42414">MSKNEISPINQNFLESVSEVLAQARKKAKSAVNLAMVYAYYEIGRMIVEEEQHGQNRAAYGKQILQELSKYLTEKFGKGFSVANLKNIRQFYRVYSTDQISETVFSQFENLPAVSTGRKFYLSWSHYLKLMRMDNMDERHFYEIESVKNDWSLTEMKRQYNSSLYERIALSTDKDKAYRLALEGQKVETAKDAVKDPYVLEFLGLKELPEYSESELESRIIDNLQKFLLELGTGFAFIGRQVRFTFDEEHFMVDLVFYNRLLRCFVLFDLKIGELKHQDIGQMQMYVHYYDRKVKLPDENSTIGIVLCRDKNNAVVEMTLPEDNTQIFASKYETVLPSKEALQKLLEEQLSDENGDEDDETAI</sequence>
<keyword evidence="4" id="KW-1185">Reference proteome</keyword>
<protein>
    <recommendedName>
        <fullName evidence="5">DUF1016 domain-containing protein</fullName>
    </recommendedName>
</protein>
<dbReference type="eggNOG" id="COG4804">
    <property type="taxonomic scope" value="Bacteria"/>
</dbReference>
<evidence type="ECO:0000259" key="1">
    <source>
        <dbReference type="Pfam" id="PF06250"/>
    </source>
</evidence>
<dbReference type="Pfam" id="PF06250">
    <property type="entry name" value="YhcG_C"/>
    <property type="match status" value="1"/>
</dbReference>
<dbReference type="InterPro" id="IPR011856">
    <property type="entry name" value="tRNA_endonuc-like_dom_sf"/>
</dbReference>
<evidence type="ECO:0000313" key="3">
    <source>
        <dbReference type="EMBL" id="EEP28261.1"/>
    </source>
</evidence>
<dbReference type="InterPro" id="IPR041527">
    <property type="entry name" value="YhcG_N"/>
</dbReference>
<reference evidence="3" key="1">
    <citation type="submission" date="2009-04" db="EMBL/GenBank/DDBJ databases">
        <authorList>
            <person name="Weinstock G."/>
            <person name="Sodergren E."/>
            <person name="Clifton S."/>
            <person name="Fulton L."/>
            <person name="Fulton B."/>
            <person name="Courtney L."/>
            <person name="Fronick C."/>
            <person name="Harrison M."/>
            <person name="Strong C."/>
            <person name="Farmer C."/>
            <person name="Delahaunty K."/>
            <person name="Markovic C."/>
            <person name="Hall O."/>
            <person name="Minx P."/>
            <person name="Tomlinson C."/>
            <person name="Mitreva M."/>
            <person name="Nelson J."/>
            <person name="Hou S."/>
            <person name="Wollam A."/>
            <person name="Pepin K.H."/>
            <person name="Johnson M."/>
            <person name="Bhonagiri V."/>
            <person name="Nash W.E."/>
            <person name="Warren W."/>
            <person name="Chinwalla A."/>
            <person name="Mardis E.R."/>
            <person name="Wilson R.K."/>
        </authorList>
    </citation>
    <scope>NUCLEOTIDE SEQUENCE [LARGE SCALE GENOMIC DNA]</scope>
    <source>
        <strain evidence="3">DSM 14600</strain>
    </source>
</reference>
<comment type="caution">
    <text evidence="3">The sequence shown here is derived from an EMBL/GenBank/DDBJ whole genome shotgun (WGS) entry which is preliminary data.</text>
</comment>
<dbReference type="AlphaFoldDB" id="C4GAW8"/>
<dbReference type="PANTHER" id="PTHR30547">
    <property type="entry name" value="UNCHARACTERIZED PROTEIN YHCG-RELATED"/>
    <property type="match status" value="1"/>
</dbReference>
<dbReference type="Gene3D" id="3.40.1350.10">
    <property type="match status" value="1"/>
</dbReference>
<feature type="domain" description="YhcG PDDEXK nuclease" evidence="1">
    <location>
        <begin position="192"/>
        <end position="345"/>
    </location>
</feature>
<dbReference type="InterPro" id="IPR053148">
    <property type="entry name" value="PD-DEXK-like_domain"/>
</dbReference>
<evidence type="ECO:0008006" key="5">
    <source>
        <dbReference type="Google" id="ProtNLM"/>
    </source>
</evidence>
<dbReference type="InterPro" id="IPR009362">
    <property type="entry name" value="YhcG_C"/>
</dbReference>
<dbReference type="GO" id="GO:0003676">
    <property type="term" value="F:nucleic acid binding"/>
    <property type="evidence" value="ECO:0007669"/>
    <property type="project" value="InterPro"/>
</dbReference>
<dbReference type="PANTHER" id="PTHR30547:SF5">
    <property type="entry name" value="NUCLEASE YHCG-RELATED"/>
    <property type="match status" value="1"/>
</dbReference>
<organism evidence="3 4">
    <name type="scientific">Shuttleworthella satelles DSM 14600</name>
    <dbReference type="NCBI Taxonomy" id="626523"/>
    <lineage>
        <taxon>Bacteria</taxon>
        <taxon>Bacillati</taxon>
        <taxon>Bacillota</taxon>
        <taxon>Clostridia</taxon>
        <taxon>Lachnospirales</taxon>
        <taxon>Lachnospiraceae</taxon>
        <taxon>Shuttleworthella</taxon>
    </lineage>
</organism>
<gene>
    <name evidence="3" type="ORF">GCWU000342_01069</name>
</gene>
<evidence type="ECO:0000313" key="4">
    <source>
        <dbReference type="Proteomes" id="UP000003494"/>
    </source>
</evidence>
<evidence type="ECO:0000259" key="2">
    <source>
        <dbReference type="Pfam" id="PF17761"/>
    </source>
</evidence>
<dbReference type="RefSeq" id="WP_006906079.1">
    <property type="nucleotide sequence ID" value="NZ_GG665866.1"/>
</dbReference>
<dbReference type="HOGENOM" id="CLU_046640_1_1_9"/>
<dbReference type="Proteomes" id="UP000003494">
    <property type="component" value="Unassembled WGS sequence"/>
</dbReference>
<dbReference type="STRING" id="626523.GCWU000342_01069"/>
<proteinExistence type="predicted"/>
<feature type="domain" description="YhcG N-terminal" evidence="2">
    <location>
        <begin position="17"/>
        <end position="167"/>
    </location>
</feature>